<sequence length="380" mass="45230">MNFLNNELNYDELDNQIKNNGLNYLTNLLKAYDDFWYQNIYDKTKYKYVKTAKRSPNTQYGKINNFYRRRYLILETNKYYYPLDDYIKLKKRKRTLTSLEHTIIKNSGNGKRQSDVQDIIKNTNFSKTYMTNVMKNAVINVQKIKEKKVVLPTEKLFINMDDCFISSLFNNKKQKNRIRTISANKGKDLEKSTKSRNVLKDKKITYIKTKNGQRIKRQELIDKIYDFLHLQYIYNKSSLVFIGDGAPWIKTTAKKENIPYVIDRHHAFKALKKGFIFNRKVDNKKLTNAYDLFVNGEYYQLLDFLKENKVDEQIYKYFKNNKEGVINQKENWNQGVCAESDVSHLVKSLKGYDAKIYNDKVLDNMLIINWARINKLNLIL</sequence>
<dbReference type="RefSeq" id="WP_353305954.1">
    <property type="nucleotide sequence ID" value="NZ_AP028955.1"/>
</dbReference>
<name>A0ABN7BWF1_9MOLU</name>
<organism evidence="2 3">
    <name type="scientific">Spiroplasma ixodetis</name>
    <dbReference type="NCBI Taxonomy" id="2141"/>
    <lineage>
        <taxon>Bacteria</taxon>
        <taxon>Bacillati</taxon>
        <taxon>Mycoplasmatota</taxon>
        <taxon>Mollicutes</taxon>
        <taxon>Entomoplasmatales</taxon>
        <taxon>Spiroplasmataceae</taxon>
        <taxon>Spiroplasma</taxon>
    </lineage>
</organism>
<dbReference type="EMBL" id="AP028955">
    <property type="protein sequence ID" value="BET39080.1"/>
    <property type="molecule type" value="Genomic_DNA"/>
</dbReference>
<dbReference type="InterPro" id="IPR009620">
    <property type="entry name" value="UPF0236"/>
</dbReference>
<proteinExistence type="inferred from homology"/>
<dbReference type="NCBIfam" id="NF046004">
    <property type="entry name" value="ICE_Mbov_0401"/>
    <property type="match status" value="1"/>
</dbReference>
<keyword evidence="3" id="KW-1185">Reference proteome</keyword>
<protein>
    <submittedName>
        <fullName evidence="2">Uncharacterized protein</fullName>
    </submittedName>
</protein>
<evidence type="ECO:0000256" key="1">
    <source>
        <dbReference type="ARBA" id="ARBA00006539"/>
    </source>
</evidence>
<evidence type="ECO:0000313" key="2">
    <source>
        <dbReference type="EMBL" id="BET39080.1"/>
    </source>
</evidence>
<comment type="similarity">
    <text evidence="1">Belongs to the UPF0236 family.</text>
</comment>
<dbReference type="Pfam" id="PF06782">
    <property type="entry name" value="UPF0236"/>
    <property type="match status" value="1"/>
</dbReference>
<gene>
    <name evidence="2" type="ORF">SAP269_16690</name>
</gene>
<accession>A0ABN7BWF1</accession>
<reference evidence="3" key="1">
    <citation type="journal article" date="2024" name="FEMS Microbiol. Lett.">
        <title>Genomic insights into Spiroplasma endosymbionts that induce male-killing and protective phenotypes in the pea aphid.</title>
        <authorList>
            <person name="Arai H."/>
            <person name="Legeai F."/>
            <person name="Kageyama D."/>
            <person name="Sugio A."/>
            <person name="Simon J.C."/>
        </authorList>
    </citation>
    <scope>NUCLEOTIDE SEQUENCE [LARGE SCALE GENOMIC DNA]</scope>
    <source>
        <strain evidence="3">sAp269</strain>
    </source>
</reference>
<evidence type="ECO:0000313" key="3">
    <source>
        <dbReference type="Proteomes" id="UP001473424"/>
    </source>
</evidence>
<dbReference type="Proteomes" id="UP001473424">
    <property type="component" value="Chromosome"/>
</dbReference>